<proteinExistence type="predicted"/>
<accession>A0AAI9WXK4</accession>
<dbReference type="Pfam" id="PF07954">
    <property type="entry name" value="DUF1689"/>
    <property type="match status" value="1"/>
</dbReference>
<evidence type="ECO:0008006" key="4">
    <source>
        <dbReference type="Google" id="ProtNLM"/>
    </source>
</evidence>
<name>A0AAI9WXK4_9ASCO</name>
<gene>
    <name evidence="2" type="ORF">KGF56_003068</name>
</gene>
<reference evidence="2" key="1">
    <citation type="journal article" date="2022" name="DNA Res.">
        <title>Genome analysis of five recently described species of the CUG-Ser clade uncovers Candida theae as a new hybrid lineage with pathogenic potential in the Candida parapsilosis species complex.</title>
        <authorList>
            <person name="Mixao V."/>
            <person name="Del Olmo V."/>
            <person name="Hegedusova E."/>
            <person name="Saus E."/>
            <person name="Pryszcz L."/>
            <person name="Cillingova A."/>
            <person name="Nosek J."/>
            <person name="Gabaldon T."/>
        </authorList>
    </citation>
    <scope>NUCLEOTIDE SEQUENCE</scope>
    <source>
        <strain evidence="2">CBS 10844</strain>
    </source>
</reference>
<feature type="transmembrane region" description="Helical" evidence="1">
    <location>
        <begin position="80"/>
        <end position="100"/>
    </location>
</feature>
<dbReference type="GeneID" id="73380685"/>
<dbReference type="EMBL" id="JAHUZD010000107">
    <property type="protein sequence ID" value="KAI3404168.1"/>
    <property type="molecule type" value="Genomic_DNA"/>
</dbReference>
<keyword evidence="1" id="KW-0472">Membrane</keyword>
<feature type="transmembrane region" description="Helical" evidence="1">
    <location>
        <begin position="49"/>
        <end position="68"/>
    </location>
</feature>
<organism evidence="2 3">
    <name type="scientific">Candida oxycetoniae</name>
    <dbReference type="NCBI Taxonomy" id="497107"/>
    <lineage>
        <taxon>Eukaryota</taxon>
        <taxon>Fungi</taxon>
        <taxon>Dikarya</taxon>
        <taxon>Ascomycota</taxon>
        <taxon>Saccharomycotina</taxon>
        <taxon>Pichiomycetes</taxon>
        <taxon>Debaryomycetaceae</taxon>
        <taxon>Candida/Lodderomyces clade</taxon>
        <taxon>Candida</taxon>
    </lineage>
</organism>
<dbReference type="InterPro" id="IPR012470">
    <property type="entry name" value="Pup1-like"/>
</dbReference>
<dbReference type="RefSeq" id="XP_049179913.1">
    <property type="nucleotide sequence ID" value="XM_049324363.1"/>
</dbReference>
<evidence type="ECO:0000256" key="1">
    <source>
        <dbReference type="SAM" id="Phobius"/>
    </source>
</evidence>
<protein>
    <recommendedName>
        <fullName evidence="4">Transmembrane protein</fullName>
    </recommendedName>
</protein>
<keyword evidence="1" id="KW-1133">Transmembrane helix</keyword>
<evidence type="ECO:0000313" key="3">
    <source>
        <dbReference type="Proteomes" id="UP001202479"/>
    </source>
</evidence>
<comment type="caution">
    <text evidence="2">The sequence shown here is derived from an EMBL/GenBank/DDBJ whole genome shotgun (WGS) entry which is preliminary data.</text>
</comment>
<keyword evidence="3" id="KW-1185">Reference proteome</keyword>
<dbReference type="AlphaFoldDB" id="A0AAI9WXK4"/>
<dbReference type="Proteomes" id="UP001202479">
    <property type="component" value="Unassembled WGS sequence"/>
</dbReference>
<sequence length="214" mass="24298">MSVNPLQEILTGQQFQQCVNFYEADQRLDQNDRLTIATALQSIALKSNLVGYTCGMLGFFAPTAYFKLAKKPAPTPWFLIQYPFLSLCLGFGTLIVGNNVTTKHLFNKAKQDVTQYPPNANVYNIWQNMSYQNIGAYTLYYFRTSFNPMFIIRDPRLATKGPLIDEKLRQKQGNNTHFTDAVGLGNYDNQGNRHDLGVVDKLKLHHGFDVSKDT</sequence>
<evidence type="ECO:0000313" key="2">
    <source>
        <dbReference type="EMBL" id="KAI3404168.1"/>
    </source>
</evidence>
<keyword evidence="1" id="KW-0812">Transmembrane</keyword>